<keyword evidence="5" id="KW-1185">Reference proteome</keyword>
<dbReference type="AlphaFoldDB" id="A0A6G0X1M7"/>
<dbReference type="Proteomes" id="UP000481153">
    <property type="component" value="Unassembled WGS sequence"/>
</dbReference>
<dbReference type="Pfam" id="PF13516">
    <property type="entry name" value="LRR_6"/>
    <property type="match status" value="2"/>
</dbReference>
<dbReference type="PANTHER" id="PTHR24107">
    <property type="entry name" value="YNEIN REGULATORY COMPLEX SUBUNIT 5"/>
    <property type="match status" value="1"/>
</dbReference>
<evidence type="ECO:0008006" key="6">
    <source>
        <dbReference type="Google" id="ProtNLM"/>
    </source>
</evidence>
<accession>A0A6G0X1M7</accession>
<evidence type="ECO:0000256" key="2">
    <source>
        <dbReference type="ARBA" id="ARBA00022490"/>
    </source>
</evidence>
<dbReference type="VEuPathDB" id="FungiDB:AeMF1_000566"/>
<name>A0A6G0X1M7_9STRA</name>
<comment type="caution">
    <text evidence="4">The sequence shown here is derived from an EMBL/GenBank/DDBJ whole genome shotgun (WGS) entry which is preliminary data.</text>
</comment>
<dbReference type="Gene3D" id="3.80.10.10">
    <property type="entry name" value="Ribonuclease Inhibitor"/>
    <property type="match status" value="1"/>
</dbReference>
<gene>
    <name evidence="4" type="ORF">Ae201684_009323</name>
</gene>
<dbReference type="InterPro" id="IPR001611">
    <property type="entry name" value="Leu-rich_rpt"/>
</dbReference>
<protein>
    <recommendedName>
        <fullName evidence="6">F-box domain-containing protein</fullName>
    </recommendedName>
</protein>
<dbReference type="GO" id="GO:0005856">
    <property type="term" value="C:cytoskeleton"/>
    <property type="evidence" value="ECO:0007669"/>
    <property type="project" value="UniProtKB-SubCell"/>
</dbReference>
<comment type="subcellular location">
    <subcellularLocation>
        <location evidence="1">Cytoplasm</location>
        <location evidence="1">Cytoskeleton</location>
    </subcellularLocation>
</comment>
<dbReference type="SUPFAM" id="SSF52047">
    <property type="entry name" value="RNI-like"/>
    <property type="match status" value="1"/>
</dbReference>
<evidence type="ECO:0000256" key="3">
    <source>
        <dbReference type="ARBA" id="ARBA00023212"/>
    </source>
</evidence>
<proteinExistence type="predicted"/>
<reference evidence="4 5" key="1">
    <citation type="submission" date="2019-07" db="EMBL/GenBank/DDBJ databases">
        <title>Genomics analysis of Aphanomyces spp. identifies a new class of oomycete effector associated with host adaptation.</title>
        <authorList>
            <person name="Gaulin E."/>
        </authorList>
    </citation>
    <scope>NUCLEOTIDE SEQUENCE [LARGE SCALE GENOMIC DNA]</scope>
    <source>
        <strain evidence="4 5">ATCC 201684</strain>
    </source>
</reference>
<dbReference type="EMBL" id="VJMJ01000119">
    <property type="protein sequence ID" value="KAF0733752.1"/>
    <property type="molecule type" value="Genomic_DNA"/>
</dbReference>
<dbReference type="InterPro" id="IPR052410">
    <property type="entry name" value="DRC5"/>
</dbReference>
<evidence type="ECO:0000313" key="4">
    <source>
        <dbReference type="EMBL" id="KAF0733752.1"/>
    </source>
</evidence>
<keyword evidence="3" id="KW-0206">Cytoskeleton</keyword>
<evidence type="ECO:0000313" key="5">
    <source>
        <dbReference type="Proteomes" id="UP000481153"/>
    </source>
</evidence>
<evidence type="ECO:0000256" key="1">
    <source>
        <dbReference type="ARBA" id="ARBA00004245"/>
    </source>
</evidence>
<keyword evidence="2" id="KW-0963">Cytoplasm</keyword>
<dbReference type="SMART" id="SM00368">
    <property type="entry name" value="LRR_RI"/>
    <property type="match status" value="4"/>
</dbReference>
<organism evidence="4 5">
    <name type="scientific">Aphanomyces euteiches</name>
    <dbReference type="NCBI Taxonomy" id="100861"/>
    <lineage>
        <taxon>Eukaryota</taxon>
        <taxon>Sar</taxon>
        <taxon>Stramenopiles</taxon>
        <taxon>Oomycota</taxon>
        <taxon>Saprolegniomycetes</taxon>
        <taxon>Saprolegniales</taxon>
        <taxon>Verrucalvaceae</taxon>
        <taxon>Aphanomyces</taxon>
    </lineage>
</organism>
<sequence length="470" mass="52920">MKRPRRVAASITSIPAEIIQHIALFIPDTKGFFSFLASFQDAKRSEALGELSHFLKLAKILEGADLWPKLQLRLLRPLLIPTLRCVTRFFTTIYVLHVHNAGLIKRCLHDHNVVELLDSPSHSYLDQWLTESVSMLPVQHITFNSPSERSTALLVDQLDKMPHLVSLNLRRTNILLRDFDRLLAFIQARSTFSRLCLSTLHVPTQIQRRPNWIRGVEPLHRPPRLYRHQLDLLKEWLSRSRATSIKLRRWHVDDDGVASGVKLLHAIFASSTLESASLTTASLGPLIAMTKLRVPLRMQLLDLSDNLIDDTAMMSLAKGLRDSNIKSLNLGENNIGHCGMSALLDVLPTTKMQKLRLRCMYLDDSTCQAIAAVLPSTKIADLDLSDNNLTDRTAEALATAVGRATSLTSLHLYRNVISLHGASVLVNALSRRGQVTTWLDLGANFFHSNDKKYLHDMVHKSAQILKANFE</sequence>
<dbReference type="InterPro" id="IPR032675">
    <property type="entry name" value="LRR_dom_sf"/>
</dbReference>